<dbReference type="Proteomes" id="UP000828048">
    <property type="component" value="Chromosome 10"/>
</dbReference>
<proteinExistence type="predicted"/>
<sequence length="199" mass="22114">MDLLPRSGGERLIWWRSGREMVERGGGSGRKARLTERNKGKRKSPLDGLVHSAAGHDRQPTRGSRPRLIHHSRLRNGGFWLYCKIYSQEDPQEEAGPDPASAELARAGPGPALGLDPHSINLFPLVQFPVSVPVGFGGSECQICLEEFVKGEDVRVLPTCRHIFHDKCIRSWLTSHTQCAVCRYQYSGWEPGVLPPDAP</sequence>
<gene>
    <name evidence="1" type="ORF">Vadar_023111</name>
</gene>
<comment type="caution">
    <text evidence="1">The sequence shown here is derived from an EMBL/GenBank/DDBJ whole genome shotgun (WGS) entry which is preliminary data.</text>
</comment>
<protein>
    <submittedName>
        <fullName evidence="1">Uncharacterized protein</fullName>
    </submittedName>
</protein>
<dbReference type="EMBL" id="CM037160">
    <property type="protein sequence ID" value="KAH7840904.1"/>
    <property type="molecule type" value="Genomic_DNA"/>
</dbReference>
<evidence type="ECO:0000313" key="1">
    <source>
        <dbReference type="EMBL" id="KAH7840904.1"/>
    </source>
</evidence>
<organism evidence="1 2">
    <name type="scientific">Vaccinium darrowii</name>
    <dbReference type="NCBI Taxonomy" id="229202"/>
    <lineage>
        <taxon>Eukaryota</taxon>
        <taxon>Viridiplantae</taxon>
        <taxon>Streptophyta</taxon>
        <taxon>Embryophyta</taxon>
        <taxon>Tracheophyta</taxon>
        <taxon>Spermatophyta</taxon>
        <taxon>Magnoliopsida</taxon>
        <taxon>eudicotyledons</taxon>
        <taxon>Gunneridae</taxon>
        <taxon>Pentapetalae</taxon>
        <taxon>asterids</taxon>
        <taxon>Ericales</taxon>
        <taxon>Ericaceae</taxon>
        <taxon>Vaccinioideae</taxon>
        <taxon>Vaccinieae</taxon>
        <taxon>Vaccinium</taxon>
    </lineage>
</organism>
<evidence type="ECO:0000313" key="2">
    <source>
        <dbReference type="Proteomes" id="UP000828048"/>
    </source>
</evidence>
<keyword evidence="2" id="KW-1185">Reference proteome</keyword>
<reference evidence="1 2" key="1">
    <citation type="journal article" date="2021" name="Hortic Res">
        <title>High-quality reference genome and annotation aids understanding of berry development for evergreen blueberry (Vaccinium darrowii).</title>
        <authorList>
            <person name="Yu J."/>
            <person name="Hulse-Kemp A.M."/>
            <person name="Babiker E."/>
            <person name="Staton M."/>
        </authorList>
    </citation>
    <scope>NUCLEOTIDE SEQUENCE [LARGE SCALE GENOMIC DNA]</scope>
    <source>
        <strain evidence="2">cv. NJ 8807/NJ 8810</strain>
        <tissue evidence="1">Young leaf</tissue>
    </source>
</reference>
<name>A0ACB7XJE2_9ERIC</name>
<accession>A0ACB7XJE2</accession>